<organism evidence="2 3">
    <name type="scientific">Rheinheimera maricola</name>
    <dbReference type="NCBI Taxonomy" id="2793282"/>
    <lineage>
        <taxon>Bacteria</taxon>
        <taxon>Pseudomonadati</taxon>
        <taxon>Pseudomonadota</taxon>
        <taxon>Gammaproteobacteria</taxon>
        <taxon>Chromatiales</taxon>
        <taxon>Chromatiaceae</taxon>
        <taxon>Rheinheimera</taxon>
    </lineage>
</organism>
<dbReference type="RefSeq" id="WP_205311583.1">
    <property type="nucleotide sequence ID" value="NZ_JAERPS020000004.1"/>
</dbReference>
<evidence type="ECO:0000313" key="2">
    <source>
        <dbReference type="EMBL" id="MBZ9612284.1"/>
    </source>
</evidence>
<sequence length="216" mass="24365">MKILLSLLSLLLACLPLRLSAQTPHQHDYTGSHGMVLFAANDSLLVSHLPLYRPPHDYQLVYEVTLAADIQQAVLAQLQQNRLLTLLPADFDLRRMINATTFTVNADIYQGHFERGGERWLSGIAVTFNRQLYQRQLPDVNKPADNGSYTAFSHHGQMFLLHQIGTAPGYDHILKVSALPQVLQFHQSTPEQVLGAIQQQGIKVQQLYLETQDFEP</sequence>
<name>A0ABS7XAT0_9GAMM</name>
<keyword evidence="1" id="KW-0732">Signal</keyword>
<feature type="chain" id="PRO_5047449156" evidence="1">
    <location>
        <begin position="22"/>
        <end position="216"/>
    </location>
</feature>
<dbReference type="Proteomes" id="UP000663814">
    <property type="component" value="Unassembled WGS sequence"/>
</dbReference>
<keyword evidence="3" id="KW-1185">Reference proteome</keyword>
<feature type="signal peptide" evidence="1">
    <location>
        <begin position="1"/>
        <end position="21"/>
    </location>
</feature>
<gene>
    <name evidence="2" type="ORF">I4W93_011820</name>
</gene>
<proteinExistence type="predicted"/>
<comment type="caution">
    <text evidence="2">The sequence shown here is derived from an EMBL/GenBank/DDBJ whole genome shotgun (WGS) entry which is preliminary data.</text>
</comment>
<protein>
    <submittedName>
        <fullName evidence="2">Uncharacterized protein</fullName>
    </submittedName>
</protein>
<reference evidence="2 3" key="1">
    <citation type="submission" date="2021-08" db="EMBL/GenBank/DDBJ databases">
        <title>Rheinheimera aquimaris sp. nov., isolated from seawater of the East Sea in Korea.</title>
        <authorList>
            <person name="Kim K.H."/>
            <person name="Wenting R."/>
            <person name="Kim K.R."/>
            <person name="Jeon C.O."/>
        </authorList>
    </citation>
    <scope>NUCLEOTIDE SEQUENCE [LARGE SCALE GENOMIC DNA]</scope>
    <source>
        <strain evidence="2 3">MA-13</strain>
    </source>
</reference>
<dbReference type="EMBL" id="JAERPS020000004">
    <property type="protein sequence ID" value="MBZ9612284.1"/>
    <property type="molecule type" value="Genomic_DNA"/>
</dbReference>
<evidence type="ECO:0000256" key="1">
    <source>
        <dbReference type="SAM" id="SignalP"/>
    </source>
</evidence>
<accession>A0ABS7XAT0</accession>
<evidence type="ECO:0000313" key="3">
    <source>
        <dbReference type="Proteomes" id="UP000663814"/>
    </source>
</evidence>